<protein>
    <submittedName>
        <fullName evidence="1">Uncharacterized protein</fullName>
    </submittedName>
</protein>
<dbReference type="AlphaFoldDB" id="U5MQE4"/>
<organism evidence="1 2">
    <name type="scientific">Clostridium saccharobutylicum DSM 13864</name>
    <dbReference type="NCBI Taxonomy" id="1345695"/>
    <lineage>
        <taxon>Bacteria</taxon>
        <taxon>Bacillati</taxon>
        <taxon>Bacillota</taxon>
        <taxon>Clostridia</taxon>
        <taxon>Eubacteriales</taxon>
        <taxon>Clostridiaceae</taxon>
        <taxon>Clostridium</taxon>
    </lineage>
</organism>
<sequence>MILRIGYRVLFKFRYVYYKKKYLKDPWLVTNSEGLSFEK</sequence>
<evidence type="ECO:0000313" key="2">
    <source>
        <dbReference type="Proteomes" id="UP000017118"/>
    </source>
</evidence>
<dbReference type="Proteomes" id="UP000017118">
    <property type="component" value="Chromosome"/>
</dbReference>
<dbReference type="HOGENOM" id="CLU_3307511_0_0_9"/>
<gene>
    <name evidence="1" type="ORF">CLSA_c18220</name>
</gene>
<dbReference type="KEGG" id="csb:CLSA_c18220"/>
<proteinExistence type="predicted"/>
<keyword evidence="2" id="KW-1185">Reference proteome</keyword>
<evidence type="ECO:0000313" key="1">
    <source>
        <dbReference type="EMBL" id="AGX42815.1"/>
    </source>
</evidence>
<reference evidence="1 2" key="1">
    <citation type="journal article" date="2013" name="Genome Announc.">
        <title>Complete Genome Sequence of the Solvent Producer Clostridium saccharobutylicum NCP262 (DSM 13864).</title>
        <authorList>
            <person name="Poehlein A."/>
            <person name="Hartwich K."/>
            <person name="Krabben P."/>
            <person name="Ehrenreich A."/>
            <person name="Liebl W."/>
            <person name="Durre P."/>
            <person name="Gottschalk G."/>
            <person name="Daniel R."/>
        </authorList>
    </citation>
    <scope>NUCLEOTIDE SEQUENCE [LARGE SCALE GENOMIC DNA]</scope>
    <source>
        <strain evidence="1">DSM 13864</strain>
    </source>
</reference>
<dbReference type="PATRIC" id="fig|1345695.3.peg.1786"/>
<dbReference type="EMBL" id="CP006721">
    <property type="protein sequence ID" value="AGX42815.1"/>
    <property type="molecule type" value="Genomic_DNA"/>
</dbReference>
<name>U5MQE4_CLOSA</name>
<accession>U5MQE4</accession>